<proteinExistence type="predicted"/>
<sequence>MSNKTTFDNWFKNLSESEKDEILSHILSTKLDVTNEGFFSGPSGNTLEKGLFTGPSGSSGHQVCGGCGRPL</sequence>
<organism evidence="1 2">
    <name type="scientific">Grimontia kaedaensis</name>
    <dbReference type="NCBI Taxonomy" id="2872157"/>
    <lineage>
        <taxon>Bacteria</taxon>
        <taxon>Pseudomonadati</taxon>
        <taxon>Pseudomonadota</taxon>
        <taxon>Gammaproteobacteria</taxon>
        <taxon>Vibrionales</taxon>
        <taxon>Vibrionaceae</taxon>
        <taxon>Grimontia</taxon>
    </lineage>
</organism>
<keyword evidence="2" id="KW-1185">Reference proteome</keyword>
<dbReference type="EMBL" id="CP082275">
    <property type="protein sequence ID" value="USH01085.1"/>
    <property type="molecule type" value="Genomic_DNA"/>
</dbReference>
<reference evidence="1" key="1">
    <citation type="submission" date="2021-08" db="EMBL/GenBank/DDBJ databases">
        <authorList>
            <person name="Sakaguchi M."/>
            <person name="Kikuchi T."/>
            <person name="Urbanczyk H."/>
        </authorList>
    </citation>
    <scope>NUCLEOTIDE SEQUENCE</scope>
    <source>
        <strain evidence="1">020920N</strain>
    </source>
</reference>
<dbReference type="Proteomes" id="UP001056255">
    <property type="component" value="Chromosome I"/>
</dbReference>
<name>A0ABY4WP91_9GAMM</name>
<dbReference type="RefSeq" id="WP_251875135.1">
    <property type="nucleotide sequence ID" value="NZ_CP082275.1"/>
</dbReference>
<accession>A0ABY4WP91</accession>
<evidence type="ECO:0000313" key="2">
    <source>
        <dbReference type="Proteomes" id="UP001056255"/>
    </source>
</evidence>
<protein>
    <submittedName>
        <fullName evidence="1">Uncharacterized protein</fullName>
    </submittedName>
</protein>
<gene>
    <name evidence="1" type="ORF">K6Q96_09035</name>
</gene>
<evidence type="ECO:0000313" key="1">
    <source>
        <dbReference type="EMBL" id="USH01085.1"/>
    </source>
</evidence>